<comment type="similarity">
    <text evidence="2">Belongs to the insulin family.</text>
</comment>
<accession>A0ABR1CGP0</accession>
<keyword evidence="5" id="KW-1015">Disulfide bond</keyword>
<evidence type="ECO:0000256" key="2">
    <source>
        <dbReference type="ARBA" id="ARBA00009034"/>
    </source>
</evidence>
<dbReference type="InterPro" id="IPR036438">
    <property type="entry name" value="Insulin-like_sf"/>
</dbReference>
<feature type="chain" id="PRO_5045672506" description="Insulin-like domain-containing protein" evidence="6">
    <location>
        <begin position="23"/>
        <end position="85"/>
    </location>
</feature>
<dbReference type="InterPro" id="IPR022352">
    <property type="entry name" value="Ins/IGF/rlx"/>
</dbReference>
<comment type="subcellular location">
    <subcellularLocation>
        <location evidence="1">Secreted</location>
    </subcellularLocation>
</comment>
<evidence type="ECO:0000313" key="8">
    <source>
        <dbReference type="EMBL" id="KAK6737030.1"/>
    </source>
</evidence>
<evidence type="ECO:0000256" key="1">
    <source>
        <dbReference type="ARBA" id="ARBA00004613"/>
    </source>
</evidence>
<feature type="signal peptide" evidence="6">
    <location>
        <begin position="1"/>
        <end position="22"/>
    </location>
</feature>
<gene>
    <name evidence="8" type="primary">Necator_chrII.g7410</name>
    <name evidence="8" type="ORF">RB195_019617</name>
</gene>
<dbReference type="Pfam" id="PF03488">
    <property type="entry name" value="Ins_beta"/>
    <property type="match status" value="1"/>
</dbReference>
<keyword evidence="3" id="KW-0964">Secreted</keyword>
<dbReference type="Gene3D" id="1.10.100.10">
    <property type="entry name" value="Insulin-like"/>
    <property type="match status" value="1"/>
</dbReference>
<name>A0ABR1CGP0_NECAM</name>
<dbReference type="SMART" id="SM00078">
    <property type="entry name" value="IlGF"/>
    <property type="match status" value="1"/>
</dbReference>
<proteinExistence type="inferred from homology"/>
<dbReference type="InterPro" id="IPR022353">
    <property type="entry name" value="Insulin_CS"/>
</dbReference>
<dbReference type="EMBL" id="JAVFWL010000002">
    <property type="protein sequence ID" value="KAK6737030.1"/>
    <property type="molecule type" value="Genomic_DNA"/>
</dbReference>
<dbReference type="InterPro" id="IPR016179">
    <property type="entry name" value="Insulin-like"/>
</dbReference>
<dbReference type="InterPro" id="IPR003235">
    <property type="entry name" value="Nem_insulin-like_b-type"/>
</dbReference>
<feature type="domain" description="Insulin-like" evidence="7">
    <location>
        <begin position="26"/>
        <end position="82"/>
    </location>
</feature>
<evidence type="ECO:0000256" key="3">
    <source>
        <dbReference type="ARBA" id="ARBA00022525"/>
    </source>
</evidence>
<evidence type="ECO:0000256" key="5">
    <source>
        <dbReference type="ARBA" id="ARBA00023157"/>
    </source>
</evidence>
<keyword evidence="9" id="KW-1185">Reference proteome</keyword>
<dbReference type="SUPFAM" id="SSF56994">
    <property type="entry name" value="Insulin-like"/>
    <property type="match status" value="1"/>
</dbReference>
<organism evidence="8 9">
    <name type="scientific">Necator americanus</name>
    <name type="common">Human hookworm</name>
    <dbReference type="NCBI Taxonomy" id="51031"/>
    <lineage>
        <taxon>Eukaryota</taxon>
        <taxon>Metazoa</taxon>
        <taxon>Ecdysozoa</taxon>
        <taxon>Nematoda</taxon>
        <taxon>Chromadorea</taxon>
        <taxon>Rhabditida</taxon>
        <taxon>Rhabditina</taxon>
        <taxon>Rhabditomorpha</taxon>
        <taxon>Strongyloidea</taxon>
        <taxon>Ancylostomatidae</taxon>
        <taxon>Bunostominae</taxon>
        <taxon>Necator</taxon>
    </lineage>
</organism>
<evidence type="ECO:0000256" key="4">
    <source>
        <dbReference type="ARBA" id="ARBA00022729"/>
    </source>
</evidence>
<evidence type="ECO:0000259" key="7">
    <source>
        <dbReference type="SMART" id="SM00078"/>
    </source>
</evidence>
<keyword evidence="4 6" id="KW-0732">Signal</keyword>
<dbReference type="PRINTS" id="PR00276">
    <property type="entry name" value="INSULINFAMLY"/>
</dbReference>
<evidence type="ECO:0000313" key="9">
    <source>
        <dbReference type="Proteomes" id="UP001303046"/>
    </source>
</evidence>
<reference evidence="8 9" key="1">
    <citation type="submission" date="2023-08" db="EMBL/GenBank/DDBJ databases">
        <title>A Necator americanus chromosomal reference genome.</title>
        <authorList>
            <person name="Ilik V."/>
            <person name="Petrzelkova K.J."/>
            <person name="Pardy F."/>
            <person name="Fuh T."/>
            <person name="Niatou-Singa F.S."/>
            <person name="Gouil Q."/>
            <person name="Baker L."/>
            <person name="Ritchie M.E."/>
            <person name="Jex A.R."/>
            <person name="Gazzola D."/>
            <person name="Li H."/>
            <person name="Toshio Fujiwara R."/>
            <person name="Zhan B."/>
            <person name="Aroian R.V."/>
            <person name="Pafco B."/>
            <person name="Schwarz E.M."/>
        </authorList>
    </citation>
    <scope>NUCLEOTIDE SEQUENCE [LARGE SCALE GENOMIC DNA]</scope>
    <source>
        <strain evidence="8 9">Aroian</strain>
        <tissue evidence="8">Whole animal</tissue>
    </source>
</reference>
<dbReference type="Proteomes" id="UP001303046">
    <property type="component" value="Unassembled WGS sequence"/>
</dbReference>
<evidence type="ECO:0000256" key="6">
    <source>
        <dbReference type="SAM" id="SignalP"/>
    </source>
</evidence>
<comment type="caution">
    <text evidence="8">The sequence shown here is derived from an EMBL/GenBank/DDBJ whole genome shotgun (WGS) entry which is preliminary data.</text>
</comment>
<dbReference type="PROSITE" id="PS00262">
    <property type="entry name" value="INSULIN"/>
    <property type="match status" value="1"/>
</dbReference>
<sequence length="85" mass="9635">MSYHCWQLLTFILILSSTVTYSSPQARYCGRRLTKALFDLCGAVTSPFSDRMGGGHRPYADLGIVHHCCHKPCDVSFMRRYCATK</sequence>
<protein>
    <recommendedName>
        <fullName evidence="7">Insulin-like domain-containing protein</fullName>
    </recommendedName>
</protein>